<keyword evidence="2" id="KW-0472">Membrane</keyword>
<accession>A0A2A6BPI3</accession>
<feature type="compositionally biased region" description="Low complexity" evidence="1">
    <location>
        <begin position="1085"/>
        <end position="1096"/>
    </location>
</feature>
<feature type="transmembrane region" description="Helical" evidence="2">
    <location>
        <begin position="583"/>
        <end position="609"/>
    </location>
</feature>
<feature type="region of interest" description="Disordered" evidence="1">
    <location>
        <begin position="1055"/>
        <end position="1127"/>
    </location>
</feature>
<accession>A0A8R1UQU1</accession>
<protein>
    <submittedName>
        <fullName evidence="3">Uncharacterized protein</fullName>
    </submittedName>
</protein>
<dbReference type="Proteomes" id="UP000005239">
    <property type="component" value="Unassembled WGS sequence"/>
</dbReference>
<dbReference type="AlphaFoldDB" id="A0A2A6BPI3"/>
<dbReference type="EnsemblMetazoa" id="PPA36814.1">
    <property type="protein sequence ID" value="PPA36814.1"/>
    <property type="gene ID" value="WBGene00275183"/>
</dbReference>
<feature type="compositionally biased region" description="Basic and acidic residues" evidence="1">
    <location>
        <begin position="1032"/>
        <end position="1041"/>
    </location>
</feature>
<evidence type="ECO:0000313" key="4">
    <source>
        <dbReference type="Proteomes" id="UP000005239"/>
    </source>
</evidence>
<evidence type="ECO:0000256" key="1">
    <source>
        <dbReference type="SAM" id="MobiDB-lite"/>
    </source>
</evidence>
<reference evidence="4" key="1">
    <citation type="journal article" date="2008" name="Nat. Genet.">
        <title>The Pristionchus pacificus genome provides a unique perspective on nematode lifestyle and parasitism.</title>
        <authorList>
            <person name="Dieterich C."/>
            <person name="Clifton S.W."/>
            <person name="Schuster L.N."/>
            <person name="Chinwalla A."/>
            <person name="Delehaunty K."/>
            <person name="Dinkelacker I."/>
            <person name="Fulton L."/>
            <person name="Fulton R."/>
            <person name="Godfrey J."/>
            <person name="Minx P."/>
            <person name="Mitreva M."/>
            <person name="Roeseler W."/>
            <person name="Tian H."/>
            <person name="Witte H."/>
            <person name="Yang S.P."/>
            <person name="Wilson R.K."/>
            <person name="Sommer R.J."/>
        </authorList>
    </citation>
    <scope>NUCLEOTIDE SEQUENCE [LARGE SCALE GENOMIC DNA]</scope>
    <source>
        <strain evidence="4">PS312</strain>
    </source>
</reference>
<name>A0A2A6BPI3_PRIPA</name>
<reference evidence="3" key="2">
    <citation type="submission" date="2022-06" db="UniProtKB">
        <authorList>
            <consortium name="EnsemblMetazoa"/>
        </authorList>
    </citation>
    <scope>IDENTIFICATION</scope>
    <source>
        <strain evidence="3">PS312</strain>
    </source>
</reference>
<feature type="region of interest" description="Disordered" evidence="1">
    <location>
        <begin position="1014"/>
        <end position="1041"/>
    </location>
</feature>
<gene>
    <name evidence="3" type="primary">WBGene00275183</name>
</gene>
<keyword evidence="4" id="KW-1185">Reference proteome</keyword>
<feature type="transmembrane region" description="Helical" evidence="2">
    <location>
        <begin position="672"/>
        <end position="690"/>
    </location>
</feature>
<sequence>MIDLHALRPYKSTSIRLLSSFTPLSPFTSGRHEERCDCGSVCRRRSASFFCFVTQGTSHSNPVCLIFTDDVCARHGVRDPHHRGYIWDANTKCDSGTYGFAHARLDIQTLHAAKWMVSATIITDYLYNKWFDFENAKLHFSIGQVTFSWKEGGTTLTSSSGLSSGGSFDTKYNGGRTKTAQRYVFEIDADGKNLTDLIGSVIEYKEKSTPISMAVNDTELPELIDGLTMPLVHRTIEPCPDTRVCVIYVQNEACTTHGHDFPEPSNTGYIWNANTKCRNQTYGMLSARLDIFPLTTTKWRVFVTVNEISEIAMGFNFGNANLYLVNEELMTFTWNRYNIESSSEFPMRSEEIFFSSNKTTSYKFKRYSFEVEAGGQELSNFIGPVVKYYYREAEYSLNDTSFAEQIIKLVSSSCKMKHAPAMESFVWASNSTCNRPTYEVLFSRLDIQPITPKKWSVVTTSREKQKIDEIGFNFGKAHFEFLNEKKMKVTWIRNGSESATFHRMSHNPRTDVFVSEDEKTSWTFKRYSFEIEAYGEDLIDFFESEVIFNRRGKLTAAVNDTKYTEELKAQTAKLGQKPKDNTLVLVLAIGAGIILILIILFVIAVFCYCAKRKARLHDYDARNTYRPITSITKAICISSHPLIRFLTSAPLIHPFFSLHEWSTRGTMRRWRGFASPLVLLLCLCGGTALHRELEPCPTRNVCLIFVKGTPCTTGDQEFPRYGEKKGYVWDSTTNVILGTKPRLRILIESFRPLNAKKWKVAAVLLEDEQKYKLEDVGINFGTEKADFMFIDETQMKFTWGKDSYSMRIMKLEDTFKSEASRESYTFRRYSFEIEADNEPLWPLFTNEVKFMVKRGEEGKMTDSRFTEELGEICDIVDVTEVCYNTCGKISVVNTTLQCPARLWYHRLADDGWTRRWKPINKLHCKEARWVATWEGGDNFINHDVELQCSEMEPSKNTTALMGLIGGLVGGLVLLSAAVAGGFFFHLWWKKRNAKKASKEVLGVKVRNLRDQWAWPEENNESNTTGRTPGAESGRKVEEFTAKTDFEGIKTEIFDKETTGAKETTGGPTNIDGLVTEQGFHAGDSGPARTPPTLTGPATPPPPTAAGGGVSSPPGPILARKGRTANVY</sequence>
<keyword evidence="2" id="KW-1133">Transmembrane helix</keyword>
<evidence type="ECO:0000256" key="2">
    <source>
        <dbReference type="SAM" id="Phobius"/>
    </source>
</evidence>
<feature type="transmembrane region" description="Helical" evidence="2">
    <location>
        <begin position="959"/>
        <end position="988"/>
    </location>
</feature>
<proteinExistence type="predicted"/>
<organism evidence="3 4">
    <name type="scientific">Pristionchus pacificus</name>
    <name type="common">Parasitic nematode worm</name>
    <dbReference type="NCBI Taxonomy" id="54126"/>
    <lineage>
        <taxon>Eukaryota</taxon>
        <taxon>Metazoa</taxon>
        <taxon>Ecdysozoa</taxon>
        <taxon>Nematoda</taxon>
        <taxon>Chromadorea</taxon>
        <taxon>Rhabditida</taxon>
        <taxon>Rhabditina</taxon>
        <taxon>Diplogasteromorpha</taxon>
        <taxon>Diplogasteroidea</taxon>
        <taxon>Neodiplogasteridae</taxon>
        <taxon>Pristionchus</taxon>
    </lineage>
</organism>
<keyword evidence="2" id="KW-0812">Transmembrane</keyword>
<evidence type="ECO:0000313" key="3">
    <source>
        <dbReference type="EnsemblMetazoa" id="PPA36814.1"/>
    </source>
</evidence>